<dbReference type="EMBL" id="UZAI01016791">
    <property type="protein sequence ID" value="VDP16063.1"/>
    <property type="molecule type" value="Genomic_DNA"/>
</dbReference>
<keyword evidence="2" id="KW-1185">Reference proteome</keyword>
<name>A0A3P8F2N3_9TREM</name>
<accession>A0A3P8F2N3</accession>
<reference evidence="1 2" key="1">
    <citation type="submission" date="2018-11" db="EMBL/GenBank/DDBJ databases">
        <authorList>
            <consortium name="Pathogen Informatics"/>
        </authorList>
    </citation>
    <scope>NUCLEOTIDE SEQUENCE [LARGE SCALE GENOMIC DNA]</scope>
    <source>
        <strain evidence="1 2">Zambia</strain>
    </source>
</reference>
<dbReference type="AlphaFoldDB" id="A0A3P8F2N3"/>
<gene>
    <name evidence="1" type="ORF">SMRZ_LOCUS14540</name>
</gene>
<dbReference type="Proteomes" id="UP000277204">
    <property type="component" value="Unassembled WGS sequence"/>
</dbReference>
<evidence type="ECO:0000313" key="2">
    <source>
        <dbReference type="Proteomes" id="UP000277204"/>
    </source>
</evidence>
<proteinExistence type="predicted"/>
<organism evidence="1 2">
    <name type="scientific">Schistosoma margrebowiei</name>
    <dbReference type="NCBI Taxonomy" id="48269"/>
    <lineage>
        <taxon>Eukaryota</taxon>
        <taxon>Metazoa</taxon>
        <taxon>Spiralia</taxon>
        <taxon>Lophotrochozoa</taxon>
        <taxon>Platyhelminthes</taxon>
        <taxon>Trematoda</taxon>
        <taxon>Digenea</taxon>
        <taxon>Strigeidida</taxon>
        <taxon>Schistosomatoidea</taxon>
        <taxon>Schistosomatidae</taxon>
        <taxon>Schistosoma</taxon>
    </lineage>
</organism>
<protein>
    <submittedName>
        <fullName evidence="1">Uncharacterized protein</fullName>
    </submittedName>
</protein>
<evidence type="ECO:0000313" key="1">
    <source>
        <dbReference type="EMBL" id="VDP16063.1"/>
    </source>
</evidence>
<sequence length="36" mass="4286">MYRSNPHIYRQNPVLHIKNKIIRTFTNKNISQSATT</sequence>